<dbReference type="HOGENOM" id="CLU_989756_0_0_3"/>
<reference evidence="2 3" key="1">
    <citation type="submission" date="2012-06" db="EMBL/GenBank/DDBJ databases">
        <title>Finished plasmid 4 of genome of Microcoleus sp. PCC 7113.</title>
        <authorList>
            <consortium name="US DOE Joint Genome Institute"/>
            <person name="Gugger M."/>
            <person name="Coursin T."/>
            <person name="Rippka R."/>
            <person name="Tandeau De Marsac N."/>
            <person name="Huntemann M."/>
            <person name="Wei C.-L."/>
            <person name="Han J."/>
            <person name="Detter J.C."/>
            <person name="Han C."/>
            <person name="Tapia R."/>
            <person name="Chen A."/>
            <person name="Kyrpides N."/>
            <person name="Mavromatis K."/>
            <person name="Markowitz V."/>
            <person name="Szeto E."/>
            <person name="Ivanova N."/>
            <person name="Pagani I."/>
            <person name="Pati A."/>
            <person name="Goodwin L."/>
            <person name="Nordberg H.P."/>
            <person name="Cantor M.N."/>
            <person name="Hua S.X."/>
            <person name="Woyke T."/>
            <person name="Kerfeld C.A."/>
        </authorList>
    </citation>
    <scope>NUCLEOTIDE SEQUENCE [LARGE SCALE GENOMIC DNA]</scope>
    <source>
        <strain evidence="2 3">PCC 7113</strain>
        <plasmid evidence="2 3">pMIC7113.04</plasmid>
    </source>
</reference>
<accession>K9WR35</accession>
<evidence type="ECO:0000313" key="2">
    <source>
        <dbReference type="EMBL" id="AFZ22256.1"/>
    </source>
</evidence>
<sequence length="281" mass="30566">MRCLLDAFIGRVIGAFSAPRVLGLCAVSWMPSSVASLAHFSAPRVLGLCALNKSFKRRPSNRGGNQNLSRPPELGNLGGIVVRERTFHRNFEVAFASAFSNVRNAPLENANLREINLSEANLSRANLSRADLSEANLSRANLSRADLSDANLSPASLSDANLSRANLSRAFLSRANLSDANLSRANLSDANLSRADLSRANLSRANLSRADLSGANLGGANLSGANFRNSEIDDKVQNLTPKQVKSACYWQKAKFDLDFEKELKKEPDQQVDCHKWQSPTN</sequence>
<keyword evidence="2" id="KW-0614">Plasmid</keyword>
<dbReference type="Proteomes" id="UP000010471">
    <property type="component" value="Plasmid pMIC7113.04"/>
</dbReference>
<proteinExistence type="predicted"/>
<geneLocation type="plasmid" evidence="2 3">
    <name>pMIC7113.04</name>
</geneLocation>
<dbReference type="SUPFAM" id="SSF141571">
    <property type="entry name" value="Pentapeptide repeat-like"/>
    <property type="match status" value="1"/>
</dbReference>
<dbReference type="KEGG" id="mic:Mic7113_6692"/>
<name>K9WR35_9CYAN</name>
<dbReference type="AlphaFoldDB" id="K9WR35"/>
<dbReference type="Gene3D" id="2.160.20.80">
    <property type="entry name" value="E3 ubiquitin-protein ligase SopA"/>
    <property type="match status" value="1"/>
</dbReference>
<dbReference type="Pfam" id="PF00805">
    <property type="entry name" value="Pentapeptide"/>
    <property type="match status" value="2"/>
</dbReference>
<dbReference type="PANTHER" id="PTHR47485">
    <property type="entry name" value="THYLAKOID LUMENAL 17.4 KDA PROTEIN, CHLOROPLASTIC"/>
    <property type="match status" value="1"/>
</dbReference>
<dbReference type="OrthoDB" id="428116at2"/>
<dbReference type="PANTHER" id="PTHR47485:SF1">
    <property type="entry name" value="THYLAKOID LUMENAL 17.4 KDA PROTEIN, CHLOROPLASTIC"/>
    <property type="match status" value="1"/>
</dbReference>
<protein>
    <submittedName>
        <fullName evidence="2">Putative low-complexity protein</fullName>
    </submittedName>
</protein>
<dbReference type="InterPro" id="IPR001646">
    <property type="entry name" value="5peptide_repeat"/>
</dbReference>
<keyword evidence="3" id="KW-1185">Reference proteome</keyword>
<evidence type="ECO:0000256" key="1">
    <source>
        <dbReference type="ARBA" id="ARBA00022737"/>
    </source>
</evidence>
<evidence type="ECO:0000313" key="3">
    <source>
        <dbReference type="Proteomes" id="UP000010471"/>
    </source>
</evidence>
<dbReference type="EMBL" id="CP003634">
    <property type="protein sequence ID" value="AFZ22256.1"/>
    <property type="molecule type" value="Genomic_DNA"/>
</dbReference>
<organism evidence="2 3">
    <name type="scientific">Allocoleopsis franciscana PCC 7113</name>
    <dbReference type="NCBI Taxonomy" id="1173027"/>
    <lineage>
        <taxon>Bacteria</taxon>
        <taxon>Bacillati</taxon>
        <taxon>Cyanobacteriota</taxon>
        <taxon>Cyanophyceae</taxon>
        <taxon>Coleofasciculales</taxon>
        <taxon>Coleofasciculaceae</taxon>
        <taxon>Allocoleopsis</taxon>
        <taxon>Allocoleopsis franciscana</taxon>
    </lineage>
</organism>
<gene>
    <name evidence="2" type="ORF">Mic7113_6692</name>
</gene>
<keyword evidence="1" id="KW-0677">Repeat</keyword>